<dbReference type="EMBL" id="LAZR01029054">
    <property type="protein sequence ID" value="KKL60719.1"/>
    <property type="molecule type" value="Genomic_DNA"/>
</dbReference>
<dbReference type="AlphaFoldDB" id="A0A0F9DGD7"/>
<comment type="caution">
    <text evidence="1">The sequence shown here is derived from an EMBL/GenBank/DDBJ whole genome shotgun (WGS) entry which is preliminary data.</text>
</comment>
<accession>A0A0F9DGD7</accession>
<organism evidence="1">
    <name type="scientific">marine sediment metagenome</name>
    <dbReference type="NCBI Taxonomy" id="412755"/>
    <lineage>
        <taxon>unclassified sequences</taxon>
        <taxon>metagenomes</taxon>
        <taxon>ecological metagenomes</taxon>
    </lineage>
</organism>
<proteinExistence type="predicted"/>
<protein>
    <submittedName>
        <fullName evidence="1">Uncharacterized protein</fullName>
    </submittedName>
</protein>
<gene>
    <name evidence="1" type="ORF">LCGC14_2202510</name>
</gene>
<evidence type="ECO:0000313" key="1">
    <source>
        <dbReference type="EMBL" id="KKL60719.1"/>
    </source>
</evidence>
<name>A0A0F9DGD7_9ZZZZ</name>
<reference evidence="1" key="1">
    <citation type="journal article" date="2015" name="Nature">
        <title>Complex archaea that bridge the gap between prokaryotes and eukaryotes.</title>
        <authorList>
            <person name="Spang A."/>
            <person name="Saw J.H."/>
            <person name="Jorgensen S.L."/>
            <person name="Zaremba-Niedzwiedzka K."/>
            <person name="Martijn J."/>
            <person name="Lind A.E."/>
            <person name="van Eijk R."/>
            <person name="Schleper C."/>
            <person name="Guy L."/>
            <person name="Ettema T.J."/>
        </authorList>
    </citation>
    <scope>NUCLEOTIDE SEQUENCE</scope>
</reference>
<sequence>MITRERAEHAQDLLGAKLNRPSWLRGIGLTHDSKRSWSLKVNVQALTDEVKAVVPKMVGDVPVSVEVVGDIVAQS</sequence>